<dbReference type="Gene3D" id="1.10.10.10">
    <property type="entry name" value="Winged helix-like DNA-binding domain superfamily/Winged helix DNA-binding domain"/>
    <property type="match status" value="1"/>
</dbReference>
<dbReference type="PANTHER" id="PTHR30595:SF6">
    <property type="entry name" value="SCHLAFEN ALBA-2 DOMAIN-CONTAINING PROTEIN"/>
    <property type="match status" value="1"/>
</dbReference>
<name>A0A7J9SA02_METMI</name>
<protein>
    <submittedName>
        <fullName evidence="1">Putative HTH transcriptional regulator</fullName>
    </submittedName>
</protein>
<dbReference type="InterPro" id="IPR036388">
    <property type="entry name" value="WH-like_DNA-bd_sf"/>
</dbReference>
<dbReference type="AlphaFoldDB" id="A0A7J9SA02"/>
<evidence type="ECO:0000313" key="2">
    <source>
        <dbReference type="Proteomes" id="UP000590564"/>
    </source>
</evidence>
<organism evidence="1 2">
    <name type="scientific">Methanococcus maripaludis</name>
    <name type="common">Methanococcus deltae</name>
    <dbReference type="NCBI Taxonomy" id="39152"/>
    <lineage>
        <taxon>Archaea</taxon>
        <taxon>Methanobacteriati</taxon>
        <taxon>Methanobacteriota</taxon>
        <taxon>Methanomada group</taxon>
        <taxon>Methanococci</taxon>
        <taxon>Methanococcales</taxon>
        <taxon>Methanococcaceae</taxon>
        <taxon>Methanococcus</taxon>
    </lineage>
</organism>
<gene>
    <name evidence="1" type="ORF">HNP96_000020</name>
</gene>
<comment type="caution">
    <text evidence="1">The sequence shown here is derived from an EMBL/GenBank/DDBJ whole genome shotgun (WGS) entry which is preliminary data.</text>
</comment>
<dbReference type="InterPro" id="IPR038475">
    <property type="entry name" value="RecG_C_sf"/>
</dbReference>
<sequence length="173" mass="19827">MIIEDLGTGLSKARNPAIADIFKEAGYIERWGSGFNKIFSECEKAGLKKPEIIESSYLKVRFYRPVVSDREIPGDTKSYREIPRDTKSYREIPGDTKSYRTIVDDTLTQDMDIQYAAILKYVTEKGHIASKEVESLLSLKKTRAQEILKEMVEKNILEQKGKARATKYILKIK</sequence>
<dbReference type="PANTHER" id="PTHR30595">
    <property type="entry name" value="GLPR-RELATED TRANSCRIPTIONAL REPRESSOR"/>
    <property type="match status" value="1"/>
</dbReference>
<accession>A0A7J9SA02</accession>
<dbReference type="Proteomes" id="UP000590564">
    <property type="component" value="Unassembled WGS sequence"/>
</dbReference>
<evidence type="ECO:0000313" key="1">
    <source>
        <dbReference type="EMBL" id="MBB6495999.1"/>
    </source>
</evidence>
<dbReference type="RefSeq" id="WP_184231927.1">
    <property type="nucleotide sequence ID" value="NZ_JACHED010000001.1"/>
</dbReference>
<dbReference type="Gene3D" id="3.30.565.60">
    <property type="match status" value="1"/>
</dbReference>
<proteinExistence type="predicted"/>
<reference evidence="1 2" key="1">
    <citation type="submission" date="2020-08" db="EMBL/GenBank/DDBJ databases">
        <title>Genomic Encyclopedia of Type Strains, Phase IV (KMG-V): Genome sequencing to study the core and pangenomes of soil and plant-associated prokaryotes.</title>
        <authorList>
            <person name="Whitman W."/>
        </authorList>
    </citation>
    <scope>NUCLEOTIDE SEQUENCE [LARGE SCALE GENOMIC DNA]</scope>
    <source>
        <strain evidence="1 2">D1</strain>
    </source>
</reference>
<dbReference type="EMBL" id="JACHED010000001">
    <property type="protein sequence ID" value="MBB6495999.1"/>
    <property type="molecule type" value="Genomic_DNA"/>
</dbReference>
<dbReference type="Pfam" id="PF13749">
    <property type="entry name" value="HATPase_c_4"/>
    <property type="match status" value="1"/>
</dbReference>